<keyword evidence="4 7" id="KW-0863">Zinc-finger</keyword>
<dbReference type="SMART" id="SM00355">
    <property type="entry name" value="ZnF_C2H2"/>
    <property type="match status" value="5"/>
</dbReference>
<feature type="region of interest" description="Disordered" evidence="8">
    <location>
        <begin position="1"/>
        <end position="73"/>
    </location>
</feature>
<dbReference type="Gene3D" id="3.30.160.60">
    <property type="entry name" value="Classic Zinc Finger"/>
    <property type="match status" value="3"/>
</dbReference>
<dbReference type="GeneID" id="83216273"/>
<evidence type="ECO:0000256" key="5">
    <source>
        <dbReference type="ARBA" id="ARBA00022833"/>
    </source>
</evidence>
<dbReference type="PANTHER" id="PTHR24388:SF54">
    <property type="entry name" value="PROTEIN ESCARGOT"/>
    <property type="match status" value="1"/>
</dbReference>
<feature type="domain" description="C2H2-type" evidence="9">
    <location>
        <begin position="535"/>
        <end position="565"/>
    </location>
</feature>
<evidence type="ECO:0000256" key="3">
    <source>
        <dbReference type="ARBA" id="ARBA00022737"/>
    </source>
</evidence>
<evidence type="ECO:0000256" key="4">
    <source>
        <dbReference type="ARBA" id="ARBA00022771"/>
    </source>
</evidence>
<dbReference type="SUPFAM" id="SSF57667">
    <property type="entry name" value="beta-beta-alpha zinc fingers"/>
    <property type="match status" value="2"/>
</dbReference>
<dbReference type="RefSeq" id="XP_058340287.1">
    <property type="nucleotide sequence ID" value="XM_058488867.1"/>
</dbReference>
<reference evidence="10 11" key="1">
    <citation type="submission" date="2023-03" db="EMBL/GenBank/DDBJ databases">
        <title>Genome sequence of Lichtheimia ornata CBS 291.66.</title>
        <authorList>
            <person name="Mohabir J.T."/>
            <person name="Shea T.P."/>
            <person name="Kurbessoian T."/>
            <person name="Berby B."/>
            <person name="Fontaine J."/>
            <person name="Livny J."/>
            <person name="Gnirke A."/>
            <person name="Stajich J.E."/>
            <person name="Cuomo C.A."/>
        </authorList>
    </citation>
    <scope>NUCLEOTIDE SEQUENCE [LARGE SCALE GENOMIC DNA]</scope>
    <source>
        <strain evidence="10">CBS 291.66</strain>
    </source>
</reference>
<dbReference type="Proteomes" id="UP001234581">
    <property type="component" value="Unassembled WGS sequence"/>
</dbReference>
<keyword evidence="3" id="KW-0677">Repeat</keyword>
<sequence length="627" mass="71758">MKRHYGLASPSTSHYAESDLSDSESTASAEEIPTLSDTEFVSEQEDIMMLDADNDYDDGSMSDENCEEDDFEDEPYDSDIEQIEDDIELVPAFDEIDSGTDHSSSGALIGVLHGEQGATMRFAFLGFFRGKGYTDQNSFTVWIKLRSTSFVWLGSFLRRCGIESPSLRFVSTGFNTKLKAALNGNVLFRTCNPILYEQLHILGSSKVKDSDLDTLASLFPEADPDRQYAILVYFLGFFMASGHVHWLRGRDGLTIRYSSIMFTRRNVPFLEFLEDALRSIGFDRVHLAGVRLTIYSTPINNKLLTNAISIYREHNIPFDQKLSLLDALLSGKEVLLKDVMNQMTFYDFLGYDNMEKTFARVIAQDLYPLRIQGLNDILKAAGLPMVKHMDDFDMDRFIAQVETLWASAHDSMGQGIEPSEQAMFLNYIRSCFERQMDQVPIDHAPRKPIIRCEQCGSCFVRTNSLQNHIRDKHMGLEFPCRHAGCDKVYSNHRSRLRHEKQAHTDQVDCPECGQQLHESALENHMLHEHNPNNEFVCDIDTCKKRFTTQGSLTRHRKVLHKDSFTSCSLCGDDVWSSEVEMKNHLDRWHNPAAPYLCDICHKRYSRKDTVTRHKRNVHAKRQKQSIG</sequence>
<keyword evidence="11" id="KW-1185">Reference proteome</keyword>
<comment type="subcellular location">
    <subcellularLocation>
        <location evidence="1">Nucleus</location>
    </subcellularLocation>
</comment>
<feature type="domain" description="C2H2-type" evidence="9">
    <location>
        <begin position="478"/>
        <end position="508"/>
    </location>
</feature>
<dbReference type="Pfam" id="PF00096">
    <property type="entry name" value="zf-C2H2"/>
    <property type="match status" value="2"/>
</dbReference>
<feature type="domain" description="C2H2-type" evidence="9">
    <location>
        <begin position="450"/>
        <end position="478"/>
    </location>
</feature>
<evidence type="ECO:0000259" key="9">
    <source>
        <dbReference type="PROSITE" id="PS50157"/>
    </source>
</evidence>
<dbReference type="PROSITE" id="PS50157">
    <property type="entry name" value="ZINC_FINGER_C2H2_2"/>
    <property type="match status" value="4"/>
</dbReference>
<dbReference type="InterPro" id="IPR013087">
    <property type="entry name" value="Znf_C2H2_type"/>
</dbReference>
<dbReference type="InterPro" id="IPR050527">
    <property type="entry name" value="Snail/Krueppel_Znf"/>
</dbReference>
<dbReference type="GO" id="GO:0000978">
    <property type="term" value="F:RNA polymerase II cis-regulatory region sequence-specific DNA binding"/>
    <property type="evidence" value="ECO:0007669"/>
    <property type="project" value="TreeGrafter"/>
</dbReference>
<evidence type="ECO:0000256" key="1">
    <source>
        <dbReference type="ARBA" id="ARBA00004123"/>
    </source>
</evidence>
<keyword evidence="6" id="KW-0539">Nucleus</keyword>
<dbReference type="GO" id="GO:0008270">
    <property type="term" value="F:zinc ion binding"/>
    <property type="evidence" value="ECO:0007669"/>
    <property type="project" value="UniProtKB-KW"/>
</dbReference>
<proteinExistence type="predicted"/>
<evidence type="ECO:0000256" key="2">
    <source>
        <dbReference type="ARBA" id="ARBA00022723"/>
    </source>
</evidence>
<dbReference type="GO" id="GO:0000981">
    <property type="term" value="F:DNA-binding transcription factor activity, RNA polymerase II-specific"/>
    <property type="evidence" value="ECO:0007669"/>
    <property type="project" value="TreeGrafter"/>
</dbReference>
<dbReference type="PROSITE" id="PS00028">
    <property type="entry name" value="ZINC_FINGER_C2H2_1"/>
    <property type="match status" value="4"/>
</dbReference>
<organism evidence="10 11">
    <name type="scientific">Lichtheimia ornata</name>
    <dbReference type="NCBI Taxonomy" id="688661"/>
    <lineage>
        <taxon>Eukaryota</taxon>
        <taxon>Fungi</taxon>
        <taxon>Fungi incertae sedis</taxon>
        <taxon>Mucoromycota</taxon>
        <taxon>Mucoromycotina</taxon>
        <taxon>Mucoromycetes</taxon>
        <taxon>Mucorales</taxon>
        <taxon>Lichtheimiaceae</taxon>
        <taxon>Lichtheimia</taxon>
    </lineage>
</organism>
<dbReference type="PANTHER" id="PTHR24388">
    <property type="entry name" value="ZINC FINGER PROTEIN"/>
    <property type="match status" value="1"/>
</dbReference>
<dbReference type="InterPro" id="IPR036236">
    <property type="entry name" value="Znf_C2H2_sf"/>
</dbReference>
<keyword evidence="2" id="KW-0479">Metal-binding</keyword>
<dbReference type="GO" id="GO:0005634">
    <property type="term" value="C:nucleus"/>
    <property type="evidence" value="ECO:0007669"/>
    <property type="project" value="UniProtKB-SubCell"/>
</dbReference>
<evidence type="ECO:0000256" key="7">
    <source>
        <dbReference type="PROSITE-ProRule" id="PRU00042"/>
    </source>
</evidence>
<evidence type="ECO:0000256" key="6">
    <source>
        <dbReference type="ARBA" id="ARBA00023242"/>
    </source>
</evidence>
<name>A0AAD7UXA3_9FUNG</name>
<comment type="caution">
    <text evidence="10">The sequence shown here is derived from an EMBL/GenBank/DDBJ whole genome shotgun (WGS) entry which is preliminary data.</text>
</comment>
<accession>A0AAD7UXA3</accession>
<protein>
    <recommendedName>
        <fullName evidence="9">C2H2-type domain-containing protein</fullName>
    </recommendedName>
</protein>
<feature type="compositionally biased region" description="Acidic residues" evidence="8">
    <location>
        <begin position="40"/>
        <end position="73"/>
    </location>
</feature>
<gene>
    <name evidence="10" type="ORF">O0I10_008866</name>
</gene>
<feature type="domain" description="C2H2-type" evidence="9">
    <location>
        <begin position="595"/>
        <end position="623"/>
    </location>
</feature>
<dbReference type="AlphaFoldDB" id="A0AAD7UXA3"/>
<dbReference type="EMBL" id="JARTCD010000049">
    <property type="protein sequence ID" value="KAJ8655374.1"/>
    <property type="molecule type" value="Genomic_DNA"/>
</dbReference>
<evidence type="ECO:0000256" key="8">
    <source>
        <dbReference type="SAM" id="MobiDB-lite"/>
    </source>
</evidence>
<evidence type="ECO:0000313" key="10">
    <source>
        <dbReference type="EMBL" id="KAJ8655374.1"/>
    </source>
</evidence>
<keyword evidence="5" id="KW-0862">Zinc</keyword>
<evidence type="ECO:0000313" key="11">
    <source>
        <dbReference type="Proteomes" id="UP001234581"/>
    </source>
</evidence>